<keyword evidence="2" id="KW-1185">Reference proteome</keyword>
<comment type="caution">
    <text evidence="1">The sequence shown here is derived from an EMBL/GenBank/DDBJ whole genome shotgun (WGS) entry which is preliminary data.</text>
</comment>
<accession>A0ACB7CEY0</accession>
<gene>
    <name evidence="1" type="ORF">PORY_000068</name>
</gene>
<dbReference type="Proteomes" id="UP000768646">
    <property type="component" value="Unassembled WGS sequence"/>
</dbReference>
<dbReference type="EMBL" id="JABTEG010000001">
    <property type="protein sequence ID" value="KAG4306080.1"/>
    <property type="molecule type" value="Genomic_DNA"/>
</dbReference>
<evidence type="ECO:0000313" key="2">
    <source>
        <dbReference type="Proteomes" id="UP000768646"/>
    </source>
</evidence>
<reference evidence="1 2" key="1">
    <citation type="journal article" date="2021" name="Commun. Biol.">
        <title>Genomic insights into the host specific adaptation of the Pneumocystis genus.</title>
        <authorList>
            <person name="Cisse O.H."/>
            <person name="Ma L."/>
            <person name="Dekker J.P."/>
            <person name="Khil P.P."/>
            <person name="Youn J.-H."/>
            <person name="Brenchley J.M."/>
            <person name="Blair R."/>
            <person name="Pahar B."/>
            <person name="Chabe M."/>
            <person name="Van Rompay K.K.A."/>
            <person name="Keesler R."/>
            <person name="Sukura A."/>
            <person name="Hirsch V."/>
            <person name="Kutty G."/>
            <person name="Liu Y."/>
            <person name="Peng L."/>
            <person name="Chen J."/>
            <person name="Song J."/>
            <person name="Weissenbacher-Lang C."/>
            <person name="Xu J."/>
            <person name="Upham N.S."/>
            <person name="Stajich J.E."/>
            <person name="Cuomo C.A."/>
            <person name="Cushion M.T."/>
            <person name="Kovacs J.A."/>
        </authorList>
    </citation>
    <scope>NUCLEOTIDE SEQUENCE [LARGE SCALE GENOMIC DNA]</scope>
    <source>
        <strain evidence="1 2">RABM</strain>
    </source>
</reference>
<proteinExistence type="predicted"/>
<evidence type="ECO:0000313" key="1">
    <source>
        <dbReference type="EMBL" id="KAG4306080.1"/>
    </source>
</evidence>
<sequence length="164" mass="19123">MGKVQSKSSGDVVFQNESQFPLQFSAALINHLDSKEGSDTVRAASLEEHIQERVAIEIERLRAKERDIFIEVEKELIKKNAQHEKIQEKLNSFNLKNEISNIERNIEEMFQIKKLDGVLLEKKEKVIQCLKQNEQKPLNCDEIVEEFRNEVYKLGNAFIKKHQT</sequence>
<protein>
    <submittedName>
        <fullName evidence="1">Uncharacterized protein</fullName>
    </submittedName>
</protein>
<organism evidence="1 2">
    <name type="scientific">Pneumocystis oryctolagi</name>
    <dbReference type="NCBI Taxonomy" id="42067"/>
    <lineage>
        <taxon>Eukaryota</taxon>
        <taxon>Fungi</taxon>
        <taxon>Dikarya</taxon>
        <taxon>Ascomycota</taxon>
        <taxon>Taphrinomycotina</taxon>
        <taxon>Pneumocystomycetes</taxon>
        <taxon>Pneumocystaceae</taxon>
        <taxon>Pneumocystis</taxon>
    </lineage>
</organism>
<name>A0ACB7CEY0_9ASCO</name>